<sequence>MKVTKAGERYVKEPIKEPLQFYLHSFVCYGIPLLFLVDCGLWFCDIMSQKDWVQCSSENPFPTYVVGMFNNFSCYPIPGYVYFIEGSFRSGYFVMPQDSLLVPYHEQRSFLVGGDVSFRPHTKVPENLRFKVGSTKNNKPVYIGAFVNGKEEICGPVMDGICYAYSGYFVRSETKNYKCSPNNPIPSYVAGLFNNLTYYPIPGYVYYSQGSFRRGNFVVPNDPAFVPNLDNKYFLVGGDVSFRPHAQVPVHLRFKVGSTKENNTPVYIGTINIRTEEICGPVIDGLCYAYKEPHLFSDGVNYKRQPDFLLLWRYCSLNLNKDWVQCSPNNPIPTYVVGIFNNLNCYPVPGYAYFRNGSFRKGYFVMPNDPAFVPNLENKYFLVGGDVSFRPHEQVPVHLRFKVGSTKEKNTPVYIGTVSIGGEEICGPVIDGVCYAMKEITHFDSKNYKVLALNEE</sequence>
<keyword evidence="1" id="KW-1133">Transmembrane helix</keyword>
<evidence type="ECO:0000313" key="2">
    <source>
        <dbReference type="EMBL" id="CAB3384276.1"/>
    </source>
</evidence>
<evidence type="ECO:0000313" key="3">
    <source>
        <dbReference type="Proteomes" id="UP000494165"/>
    </source>
</evidence>
<name>A0A8S1DQD5_9INSE</name>
<dbReference type="Proteomes" id="UP000494165">
    <property type="component" value="Unassembled WGS sequence"/>
</dbReference>
<protein>
    <submittedName>
        <fullName evidence="2">Uncharacterized protein</fullName>
    </submittedName>
</protein>
<keyword evidence="3" id="KW-1185">Reference proteome</keyword>
<keyword evidence="1" id="KW-0812">Transmembrane</keyword>
<comment type="caution">
    <text evidence="2">The sequence shown here is derived from an EMBL/GenBank/DDBJ whole genome shotgun (WGS) entry which is preliminary data.</text>
</comment>
<keyword evidence="1" id="KW-0472">Membrane</keyword>
<feature type="transmembrane region" description="Helical" evidence="1">
    <location>
        <begin position="21"/>
        <end position="43"/>
    </location>
</feature>
<reference evidence="2 3" key="1">
    <citation type="submission" date="2020-04" db="EMBL/GenBank/DDBJ databases">
        <authorList>
            <person name="Alioto T."/>
            <person name="Alioto T."/>
            <person name="Gomez Garrido J."/>
        </authorList>
    </citation>
    <scope>NUCLEOTIDE SEQUENCE [LARGE SCALE GENOMIC DNA]</scope>
</reference>
<gene>
    <name evidence="2" type="ORF">CLODIP_2_CD12040</name>
</gene>
<dbReference type="AlphaFoldDB" id="A0A8S1DQD5"/>
<accession>A0A8S1DQD5</accession>
<dbReference type="EMBL" id="CADEPI010000344">
    <property type="protein sequence ID" value="CAB3384276.1"/>
    <property type="molecule type" value="Genomic_DNA"/>
</dbReference>
<organism evidence="2 3">
    <name type="scientific">Cloeon dipterum</name>
    <dbReference type="NCBI Taxonomy" id="197152"/>
    <lineage>
        <taxon>Eukaryota</taxon>
        <taxon>Metazoa</taxon>
        <taxon>Ecdysozoa</taxon>
        <taxon>Arthropoda</taxon>
        <taxon>Hexapoda</taxon>
        <taxon>Insecta</taxon>
        <taxon>Pterygota</taxon>
        <taxon>Palaeoptera</taxon>
        <taxon>Ephemeroptera</taxon>
        <taxon>Pisciforma</taxon>
        <taxon>Baetidae</taxon>
        <taxon>Cloeon</taxon>
    </lineage>
</organism>
<evidence type="ECO:0000256" key="1">
    <source>
        <dbReference type="SAM" id="Phobius"/>
    </source>
</evidence>
<proteinExistence type="predicted"/>